<dbReference type="AlphaFoldDB" id="A0A016T0H7"/>
<sequence length="120" mass="13607">MEGALVQVYALNYVVVVHNPTYKGVVVVGSLMNHNSVHANVQRHLHIHHEGSQVASMPYFTATKDIEKGHQLLWNYGTQYDRRLLRKQCTCEACDPTARPTMVQTRREDNDNVALKCSSD</sequence>
<organism evidence="1 2">
    <name type="scientific">Ancylostoma ceylanicum</name>
    <dbReference type="NCBI Taxonomy" id="53326"/>
    <lineage>
        <taxon>Eukaryota</taxon>
        <taxon>Metazoa</taxon>
        <taxon>Ecdysozoa</taxon>
        <taxon>Nematoda</taxon>
        <taxon>Chromadorea</taxon>
        <taxon>Rhabditida</taxon>
        <taxon>Rhabditina</taxon>
        <taxon>Rhabditomorpha</taxon>
        <taxon>Strongyloidea</taxon>
        <taxon>Ancylostomatidae</taxon>
        <taxon>Ancylostomatinae</taxon>
        <taxon>Ancylostoma</taxon>
    </lineage>
</organism>
<comment type="caution">
    <text evidence="1">The sequence shown here is derived from an EMBL/GenBank/DDBJ whole genome shotgun (WGS) entry which is preliminary data.</text>
</comment>
<dbReference type="Gene3D" id="2.170.270.10">
    <property type="entry name" value="SET domain"/>
    <property type="match status" value="1"/>
</dbReference>
<protein>
    <submittedName>
        <fullName evidence="1">Uncharacterized protein</fullName>
    </submittedName>
</protein>
<dbReference type="InterPro" id="IPR046341">
    <property type="entry name" value="SET_dom_sf"/>
</dbReference>
<keyword evidence="2" id="KW-1185">Reference proteome</keyword>
<dbReference type="Proteomes" id="UP000024635">
    <property type="component" value="Unassembled WGS sequence"/>
</dbReference>
<dbReference type="EMBL" id="JARK01001488">
    <property type="protein sequence ID" value="EYB96235.1"/>
    <property type="molecule type" value="Genomic_DNA"/>
</dbReference>
<evidence type="ECO:0000313" key="1">
    <source>
        <dbReference type="EMBL" id="EYB96235.1"/>
    </source>
</evidence>
<gene>
    <name evidence="1" type="primary">Acey_s0152.g2876</name>
    <name evidence="1" type="ORF">Y032_0152g2876</name>
</gene>
<dbReference type="SUPFAM" id="SSF82199">
    <property type="entry name" value="SET domain"/>
    <property type="match status" value="1"/>
</dbReference>
<name>A0A016T0H7_9BILA</name>
<accession>A0A016T0H7</accession>
<evidence type="ECO:0000313" key="2">
    <source>
        <dbReference type="Proteomes" id="UP000024635"/>
    </source>
</evidence>
<reference evidence="2" key="1">
    <citation type="journal article" date="2015" name="Nat. Genet.">
        <title>The genome and transcriptome of the zoonotic hookworm Ancylostoma ceylanicum identify infection-specific gene families.</title>
        <authorList>
            <person name="Schwarz E.M."/>
            <person name="Hu Y."/>
            <person name="Antoshechkin I."/>
            <person name="Miller M.M."/>
            <person name="Sternberg P.W."/>
            <person name="Aroian R.V."/>
        </authorList>
    </citation>
    <scope>NUCLEOTIDE SEQUENCE</scope>
    <source>
        <strain evidence="2">HY135</strain>
    </source>
</reference>
<proteinExistence type="predicted"/>